<dbReference type="EMBL" id="JABMIG020000086">
    <property type="protein sequence ID" value="KAL3793886.1"/>
    <property type="molecule type" value="Genomic_DNA"/>
</dbReference>
<dbReference type="Proteomes" id="UP001516023">
    <property type="component" value="Unassembled WGS sequence"/>
</dbReference>
<dbReference type="AlphaFoldDB" id="A0ABD3Q1R5"/>
<feature type="compositionally biased region" description="Basic residues" evidence="1">
    <location>
        <begin position="1"/>
        <end position="11"/>
    </location>
</feature>
<reference evidence="2 3" key="1">
    <citation type="journal article" date="2020" name="G3 (Bethesda)">
        <title>Improved Reference Genome for Cyclotella cryptica CCMP332, a Model for Cell Wall Morphogenesis, Salinity Adaptation, and Lipid Production in Diatoms (Bacillariophyta).</title>
        <authorList>
            <person name="Roberts W.R."/>
            <person name="Downey K.M."/>
            <person name="Ruck E.C."/>
            <person name="Traller J.C."/>
            <person name="Alverson A.J."/>
        </authorList>
    </citation>
    <scope>NUCLEOTIDE SEQUENCE [LARGE SCALE GENOMIC DNA]</scope>
    <source>
        <strain evidence="2 3">CCMP332</strain>
    </source>
</reference>
<evidence type="ECO:0000313" key="3">
    <source>
        <dbReference type="Proteomes" id="UP001516023"/>
    </source>
</evidence>
<organism evidence="2 3">
    <name type="scientific">Cyclotella cryptica</name>
    <dbReference type="NCBI Taxonomy" id="29204"/>
    <lineage>
        <taxon>Eukaryota</taxon>
        <taxon>Sar</taxon>
        <taxon>Stramenopiles</taxon>
        <taxon>Ochrophyta</taxon>
        <taxon>Bacillariophyta</taxon>
        <taxon>Coscinodiscophyceae</taxon>
        <taxon>Thalassiosirophycidae</taxon>
        <taxon>Stephanodiscales</taxon>
        <taxon>Stephanodiscaceae</taxon>
        <taxon>Cyclotella</taxon>
    </lineage>
</organism>
<evidence type="ECO:0008006" key="4">
    <source>
        <dbReference type="Google" id="ProtNLM"/>
    </source>
</evidence>
<evidence type="ECO:0000313" key="2">
    <source>
        <dbReference type="EMBL" id="KAL3793886.1"/>
    </source>
</evidence>
<gene>
    <name evidence="2" type="ORF">HJC23_002133</name>
</gene>
<proteinExistence type="predicted"/>
<feature type="region of interest" description="Disordered" evidence="1">
    <location>
        <begin position="1"/>
        <end position="29"/>
    </location>
</feature>
<keyword evidence="3" id="KW-1185">Reference proteome</keyword>
<feature type="compositionally biased region" description="Polar residues" evidence="1">
    <location>
        <begin position="12"/>
        <end position="21"/>
    </location>
</feature>
<accession>A0ABD3Q1R5</accession>
<comment type="caution">
    <text evidence="2">The sequence shown here is derived from an EMBL/GenBank/DDBJ whole genome shotgun (WGS) entry which is preliminary data.</text>
</comment>
<protein>
    <recommendedName>
        <fullName evidence="4">HMG box domain-containing protein</fullName>
    </recommendedName>
</protein>
<sequence length="409" mass="46860">MPKMSTKRKIQKTTPTKGNQTKAKRSEYDSLDRPLNHYNLFYMLERELFLQKAGVDKAKDADKRTSNSGIVRFEHYADLASSFPPRPSRYRELILPDDWFMHGKKRRTHCRHHGVVSLTEMTSAIALNWKTIDPEVKDFVCTISSMIKHRRDKIRTKRDLSERRQSPKPVMSLQVAMSSDCVSRKSPGPSNFLQDTWPPVSQQHIDNQQSNARNHCNSSSWKYERCVGSVEPFHLREYQSSVFPNNTSSPDQTLMSGYSDPVVLCQFIHDSTTPNYVEANPRRSAAKAVTNRLSAEVLVTSDFCQQQGFQPGGCGQSGHCRRGATPEETLFTDEPEPLILCQPIQERFVWVEEASHMLAQQVSMAGSWTKQLFLFDPHPLDTQAMYSQNDVFKDIMSNDEIISFYHSLD</sequence>
<evidence type="ECO:0000256" key="1">
    <source>
        <dbReference type="SAM" id="MobiDB-lite"/>
    </source>
</evidence>
<name>A0ABD3Q1R5_9STRA</name>